<dbReference type="PROSITE" id="PS00383">
    <property type="entry name" value="TYR_PHOSPHATASE_1"/>
    <property type="match status" value="1"/>
</dbReference>
<evidence type="ECO:0000259" key="6">
    <source>
        <dbReference type="PROSITE" id="PS50055"/>
    </source>
</evidence>
<dbReference type="STRING" id="6573.A0A210QEW4"/>
<organism evidence="8 9">
    <name type="scientific">Mizuhopecten yessoensis</name>
    <name type="common">Japanese scallop</name>
    <name type="synonym">Patinopecten yessoensis</name>
    <dbReference type="NCBI Taxonomy" id="6573"/>
    <lineage>
        <taxon>Eukaryota</taxon>
        <taxon>Metazoa</taxon>
        <taxon>Spiralia</taxon>
        <taxon>Lophotrochozoa</taxon>
        <taxon>Mollusca</taxon>
        <taxon>Bivalvia</taxon>
        <taxon>Autobranchia</taxon>
        <taxon>Pteriomorphia</taxon>
        <taxon>Pectinida</taxon>
        <taxon>Pectinoidea</taxon>
        <taxon>Pectinidae</taxon>
        <taxon>Mizuhopecten</taxon>
    </lineage>
</organism>
<dbReference type="PRINTS" id="PR00700">
    <property type="entry name" value="PRTYPHPHTASE"/>
</dbReference>
<dbReference type="CDD" id="cd00047">
    <property type="entry name" value="PTPc"/>
    <property type="match status" value="1"/>
</dbReference>
<dbReference type="InterPro" id="IPR016130">
    <property type="entry name" value="Tyr_Pase_AS"/>
</dbReference>
<dbReference type="InterPro" id="IPR000242">
    <property type="entry name" value="PTP_cat"/>
</dbReference>
<protein>
    <recommendedName>
        <fullName evidence="1">protein-tyrosine-phosphatase</fullName>
        <ecNumber evidence="1">3.1.3.48</ecNumber>
    </recommendedName>
</protein>
<dbReference type="PROSITE" id="PS50056">
    <property type="entry name" value="TYR_PHOSPHATASE_2"/>
    <property type="match status" value="1"/>
</dbReference>
<dbReference type="SUPFAM" id="SSF52799">
    <property type="entry name" value="(Phosphotyrosine protein) phosphatases II"/>
    <property type="match status" value="1"/>
</dbReference>
<dbReference type="PROSITE" id="PS50055">
    <property type="entry name" value="TYR_PHOSPHATASE_PTP"/>
    <property type="match status" value="1"/>
</dbReference>
<dbReference type="FunFam" id="3.90.190.10:FF:000102">
    <property type="entry name" value="Receptor-type tyrosine-protein phosphatase"/>
    <property type="match status" value="1"/>
</dbReference>
<name>A0A210QEW4_MIZYE</name>
<feature type="domain" description="Tyrosine specific protein phosphatases" evidence="7">
    <location>
        <begin position="357"/>
        <end position="410"/>
    </location>
</feature>
<dbReference type="EMBL" id="NEDP02003955">
    <property type="protein sequence ID" value="OWF47290.1"/>
    <property type="molecule type" value="Genomic_DNA"/>
</dbReference>
<dbReference type="PANTHER" id="PTHR19134:SF561">
    <property type="entry name" value="PROTEIN TYROSINE PHOSPHATASE 36E, ISOFORM A"/>
    <property type="match status" value="1"/>
</dbReference>
<evidence type="ECO:0000313" key="9">
    <source>
        <dbReference type="Proteomes" id="UP000242188"/>
    </source>
</evidence>
<sequence length="425" mass="46786">MLFFCQAGGTIPYQDITAEANGDQENENIAETPLDDVPTDDQAALVDNQLDSVDTTPEVVAPPPTEIIVEKEERDADTNGEETEDDNDENYPDGDVGKTDVNDSGIGVATAALIPTPATTAATKGGSDPPITMTHGFALPEIVGTRILLSGFVTAVKNRKELGNLANEFKNLPEGPQRPVTEGKKSENKEKNRFRNILPYDHSRVVLEKSTGGSDYINATYIDGMDSERQYIATQGPKDDTVAAFWQMIWENNSGKVIMLANLTELGRPKCHQYWPSVSETTQFGTYVVTTVSEKESSCFTTREIQLQRAQDKTTTRTIHQLHFTTWPDHDVPTVEQLLSFHSSSTNIQTPLQGPEVVHCSAGVGRTGTYIGLDALTKHGRYAASLDVYEYTLKMRKDRMNMIQTVHQYICLHEALAEGLPNATS</sequence>
<evidence type="ECO:0000256" key="4">
    <source>
        <dbReference type="ARBA" id="ARBA00051722"/>
    </source>
</evidence>
<dbReference type="InterPro" id="IPR000387">
    <property type="entry name" value="Tyr_Pase_dom"/>
</dbReference>
<proteinExistence type="predicted"/>
<dbReference type="InterPro" id="IPR003595">
    <property type="entry name" value="Tyr_Pase_cat"/>
</dbReference>
<comment type="catalytic activity">
    <reaction evidence="4">
        <text>O-phospho-L-tyrosyl-[protein] + H2O = L-tyrosyl-[protein] + phosphate</text>
        <dbReference type="Rhea" id="RHEA:10684"/>
        <dbReference type="Rhea" id="RHEA-COMP:10136"/>
        <dbReference type="Rhea" id="RHEA-COMP:20101"/>
        <dbReference type="ChEBI" id="CHEBI:15377"/>
        <dbReference type="ChEBI" id="CHEBI:43474"/>
        <dbReference type="ChEBI" id="CHEBI:46858"/>
        <dbReference type="ChEBI" id="CHEBI:61978"/>
        <dbReference type="EC" id="3.1.3.48"/>
    </reaction>
</comment>
<dbReference type="SMART" id="SM00404">
    <property type="entry name" value="PTPc_motif"/>
    <property type="match status" value="1"/>
</dbReference>
<evidence type="ECO:0000256" key="1">
    <source>
        <dbReference type="ARBA" id="ARBA00013064"/>
    </source>
</evidence>
<evidence type="ECO:0000256" key="5">
    <source>
        <dbReference type="SAM" id="MobiDB-lite"/>
    </source>
</evidence>
<dbReference type="OrthoDB" id="6043889at2759"/>
<dbReference type="SMART" id="SM00194">
    <property type="entry name" value="PTPc"/>
    <property type="match status" value="1"/>
</dbReference>
<feature type="region of interest" description="Disordered" evidence="5">
    <location>
        <begin position="55"/>
        <end position="103"/>
    </location>
</feature>
<evidence type="ECO:0000259" key="7">
    <source>
        <dbReference type="PROSITE" id="PS50056"/>
    </source>
</evidence>
<feature type="region of interest" description="Disordered" evidence="5">
    <location>
        <begin position="169"/>
        <end position="189"/>
    </location>
</feature>
<feature type="domain" description="Tyrosine-protein phosphatase" evidence="6">
    <location>
        <begin position="165"/>
        <end position="419"/>
    </location>
</feature>
<evidence type="ECO:0000313" key="8">
    <source>
        <dbReference type="EMBL" id="OWF47290.1"/>
    </source>
</evidence>
<accession>A0A210QEW4</accession>
<keyword evidence="9" id="KW-1185">Reference proteome</keyword>
<feature type="compositionally biased region" description="Acidic residues" evidence="5">
    <location>
        <begin position="78"/>
        <end position="92"/>
    </location>
</feature>
<dbReference type="Gene3D" id="3.90.190.10">
    <property type="entry name" value="Protein tyrosine phosphatase superfamily"/>
    <property type="match status" value="1"/>
</dbReference>
<gene>
    <name evidence="8" type="ORF">KP79_PYT08378</name>
</gene>
<keyword evidence="8" id="KW-0675">Receptor</keyword>
<dbReference type="EC" id="3.1.3.48" evidence="1"/>
<dbReference type="InterPro" id="IPR029021">
    <property type="entry name" value="Prot-tyrosine_phosphatase-like"/>
</dbReference>
<reference evidence="8 9" key="1">
    <citation type="journal article" date="2017" name="Nat. Ecol. Evol.">
        <title>Scallop genome provides insights into evolution of bilaterian karyotype and development.</title>
        <authorList>
            <person name="Wang S."/>
            <person name="Zhang J."/>
            <person name="Jiao W."/>
            <person name="Li J."/>
            <person name="Xun X."/>
            <person name="Sun Y."/>
            <person name="Guo X."/>
            <person name="Huan P."/>
            <person name="Dong B."/>
            <person name="Zhang L."/>
            <person name="Hu X."/>
            <person name="Sun X."/>
            <person name="Wang J."/>
            <person name="Zhao C."/>
            <person name="Wang Y."/>
            <person name="Wang D."/>
            <person name="Huang X."/>
            <person name="Wang R."/>
            <person name="Lv J."/>
            <person name="Li Y."/>
            <person name="Zhang Z."/>
            <person name="Liu B."/>
            <person name="Lu W."/>
            <person name="Hui Y."/>
            <person name="Liang J."/>
            <person name="Zhou Z."/>
            <person name="Hou R."/>
            <person name="Li X."/>
            <person name="Liu Y."/>
            <person name="Li H."/>
            <person name="Ning X."/>
            <person name="Lin Y."/>
            <person name="Zhao L."/>
            <person name="Xing Q."/>
            <person name="Dou J."/>
            <person name="Li Y."/>
            <person name="Mao J."/>
            <person name="Guo H."/>
            <person name="Dou H."/>
            <person name="Li T."/>
            <person name="Mu C."/>
            <person name="Jiang W."/>
            <person name="Fu Q."/>
            <person name="Fu X."/>
            <person name="Miao Y."/>
            <person name="Liu J."/>
            <person name="Yu Q."/>
            <person name="Li R."/>
            <person name="Liao H."/>
            <person name="Li X."/>
            <person name="Kong Y."/>
            <person name="Jiang Z."/>
            <person name="Chourrout D."/>
            <person name="Li R."/>
            <person name="Bao Z."/>
        </authorList>
    </citation>
    <scope>NUCLEOTIDE SEQUENCE [LARGE SCALE GENOMIC DNA]</scope>
    <source>
        <strain evidence="8 9">PY_sf001</strain>
    </source>
</reference>
<feature type="compositionally biased region" description="Basic and acidic residues" evidence="5">
    <location>
        <begin position="68"/>
        <end position="77"/>
    </location>
</feature>
<dbReference type="Pfam" id="PF00102">
    <property type="entry name" value="Y_phosphatase"/>
    <property type="match status" value="1"/>
</dbReference>
<dbReference type="InterPro" id="IPR050348">
    <property type="entry name" value="Protein-Tyr_Phosphatase"/>
</dbReference>
<dbReference type="AlphaFoldDB" id="A0A210QEW4"/>
<comment type="caution">
    <text evidence="8">The sequence shown here is derived from an EMBL/GenBank/DDBJ whole genome shotgun (WGS) entry which is preliminary data.</text>
</comment>
<dbReference type="GO" id="GO:0004725">
    <property type="term" value="F:protein tyrosine phosphatase activity"/>
    <property type="evidence" value="ECO:0007669"/>
    <property type="project" value="UniProtKB-EC"/>
</dbReference>
<dbReference type="PANTHER" id="PTHR19134">
    <property type="entry name" value="RECEPTOR-TYPE TYROSINE-PROTEIN PHOSPHATASE"/>
    <property type="match status" value="1"/>
</dbReference>
<evidence type="ECO:0000256" key="3">
    <source>
        <dbReference type="ARBA" id="ARBA00022912"/>
    </source>
</evidence>
<keyword evidence="3" id="KW-0904">Protein phosphatase</keyword>
<keyword evidence="2" id="KW-0378">Hydrolase</keyword>
<evidence type="ECO:0000256" key="2">
    <source>
        <dbReference type="ARBA" id="ARBA00022801"/>
    </source>
</evidence>
<dbReference type="Proteomes" id="UP000242188">
    <property type="component" value="Unassembled WGS sequence"/>
</dbReference>